<sequence>MRLTGLTGSAAKNLPKDFPYDAFPNAARRCCLTGATIPGANEQGPSPSTAVPRLLERLGLLTDDPGDGRGVGL</sequence>
<dbReference type="EMBL" id="LR134406">
    <property type="protein sequence ID" value="VEH68906.1"/>
    <property type="molecule type" value="Genomic_DNA"/>
</dbReference>
<proteinExistence type="predicted"/>
<dbReference type="AlphaFoldDB" id="A0A3S4VH58"/>
<evidence type="ECO:0000313" key="2">
    <source>
        <dbReference type="Proteomes" id="UP000273044"/>
    </source>
</evidence>
<organism evidence="1 2">
    <name type="scientific">Arachnia propionica</name>
    <dbReference type="NCBI Taxonomy" id="1750"/>
    <lineage>
        <taxon>Bacteria</taxon>
        <taxon>Bacillati</taxon>
        <taxon>Actinomycetota</taxon>
        <taxon>Actinomycetes</taxon>
        <taxon>Propionibacteriales</taxon>
        <taxon>Propionibacteriaceae</taxon>
        <taxon>Arachnia</taxon>
    </lineage>
</organism>
<gene>
    <name evidence="1" type="ORF">NCTC12967_00168</name>
</gene>
<protein>
    <submittedName>
        <fullName evidence="1">Uncharacterized protein</fullName>
    </submittedName>
</protein>
<name>A0A3S4VH58_9ACTN</name>
<evidence type="ECO:0000313" key="1">
    <source>
        <dbReference type="EMBL" id="VEH68906.1"/>
    </source>
</evidence>
<accession>A0A3S4VH58</accession>
<keyword evidence="2" id="KW-1185">Reference proteome</keyword>
<reference evidence="1 2" key="1">
    <citation type="submission" date="2018-12" db="EMBL/GenBank/DDBJ databases">
        <authorList>
            <consortium name="Pathogen Informatics"/>
        </authorList>
    </citation>
    <scope>NUCLEOTIDE SEQUENCE [LARGE SCALE GENOMIC DNA]</scope>
    <source>
        <strain evidence="1 2">NCTC12967</strain>
    </source>
</reference>
<dbReference type="Proteomes" id="UP000273044">
    <property type="component" value="Chromosome"/>
</dbReference>